<dbReference type="Proteomes" id="UP000447434">
    <property type="component" value="Chromosome 19"/>
</dbReference>
<protein>
    <submittedName>
        <fullName evidence="1">Uncharacterized protein</fullName>
    </submittedName>
</protein>
<comment type="caution">
    <text evidence="1">The sequence shown here is derived from an EMBL/GenBank/DDBJ whole genome shotgun (WGS) entry which is preliminary data.</text>
</comment>
<dbReference type="EMBL" id="WOCE01000019">
    <property type="protein sequence ID" value="KAE9592432.1"/>
    <property type="molecule type" value="Genomic_DNA"/>
</dbReference>
<keyword evidence="2" id="KW-1185">Reference proteome</keyword>
<sequence>MHLLHSDIVHQLKKAPLVPKPLLQKRRSFKRQPSRLCRGNQASTWEGSLFVYFFHKIESGLLLLECCNSLF</sequence>
<evidence type="ECO:0000313" key="2">
    <source>
        <dbReference type="Proteomes" id="UP000447434"/>
    </source>
</evidence>
<proteinExistence type="predicted"/>
<organism evidence="1 2">
    <name type="scientific">Lupinus albus</name>
    <name type="common">White lupine</name>
    <name type="synonym">Lupinus termis</name>
    <dbReference type="NCBI Taxonomy" id="3870"/>
    <lineage>
        <taxon>Eukaryota</taxon>
        <taxon>Viridiplantae</taxon>
        <taxon>Streptophyta</taxon>
        <taxon>Embryophyta</taxon>
        <taxon>Tracheophyta</taxon>
        <taxon>Spermatophyta</taxon>
        <taxon>Magnoliopsida</taxon>
        <taxon>eudicotyledons</taxon>
        <taxon>Gunneridae</taxon>
        <taxon>Pentapetalae</taxon>
        <taxon>rosids</taxon>
        <taxon>fabids</taxon>
        <taxon>Fabales</taxon>
        <taxon>Fabaceae</taxon>
        <taxon>Papilionoideae</taxon>
        <taxon>50 kb inversion clade</taxon>
        <taxon>genistoids sensu lato</taxon>
        <taxon>core genistoids</taxon>
        <taxon>Genisteae</taxon>
        <taxon>Lupinus</taxon>
    </lineage>
</organism>
<reference evidence="2" key="1">
    <citation type="journal article" date="2020" name="Nat. Commun.">
        <title>Genome sequence of the cluster root forming white lupin.</title>
        <authorList>
            <person name="Hufnagel B."/>
            <person name="Marques A."/>
            <person name="Soriano A."/>
            <person name="Marques L."/>
            <person name="Divol F."/>
            <person name="Doumas P."/>
            <person name="Sallet E."/>
            <person name="Mancinotti D."/>
            <person name="Carrere S."/>
            <person name="Marande W."/>
            <person name="Arribat S."/>
            <person name="Keller J."/>
            <person name="Huneau C."/>
            <person name="Blein T."/>
            <person name="Aime D."/>
            <person name="Laguerre M."/>
            <person name="Taylor J."/>
            <person name="Schubert V."/>
            <person name="Nelson M."/>
            <person name="Geu-Flores F."/>
            <person name="Crespi M."/>
            <person name="Gallardo-Guerrero K."/>
            <person name="Delaux P.-M."/>
            <person name="Salse J."/>
            <person name="Berges H."/>
            <person name="Guyot R."/>
            <person name="Gouzy J."/>
            <person name="Peret B."/>
        </authorList>
    </citation>
    <scope>NUCLEOTIDE SEQUENCE [LARGE SCALE GENOMIC DNA]</scope>
    <source>
        <strain evidence="2">cv. Amiga</strain>
    </source>
</reference>
<dbReference type="AlphaFoldDB" id="A0A6A4NSP1"/>
<name>A0A6A4NSP1_LUPAL</name>
<accession>A0A6A4NSP1</accession>
<evidence type="ECO:0000313" key="1">
    <source>
        <dbReference type="EMBL" id="KAE9592432.1"/>
    </source>
</evidence>
<gene>
    <name evidence="1" type="ORF">Lalb_Chr19g0129231</name>
</gene>